<comment type="caution">
    <text evidence="11">The sequence shown here is derived from an EMBL/GenBank/DDBJ whole genome shotgun (WGS) entry which is preliminary data.</text>
</comment>
<dbReference type="GO" id="GO:0022857">
    <property type="term" value="F:transmembrane transporter activity"/>
    <property type="evidence" value="ECO:0007669"/>
    <property type="project" value="UniProtKB-UniRule"/>
</dbReference>
<evidence type="ECO:0000313" key="12">
    <source>
        <dbReference type="Proteomes" id="UP000278398"/>
    </source>
</evidence>
<feature type="transmembrane region" description="Helical" evidence="9">
    <location>
        <begin position="66"/>
        <end position="83"/>
    </location>
</feature>
<feature type="domain" description="Tripartite ATP-independent periplasmic transporters DctQ component" evidence="10">
    <location>
        <begin position="64"/>
        <end position="173"/>
    </location>
</feature>
<dbReference type="InterPro" id="IPR007387">
    <property type="entry name" value="TRAP_DctQ"/>
</dbReference>
<feature type="transmembrane region" description="Helical" evidence="9">
    <location>
        <begin position="104"/>
        <end position="129"/>
    </location>
</feature>
<feature type="transmembrane region" description="Helical" evidence="9">
    <location>
        <begin position="12"/>
        <end position="37"/>
    </location>
</feature>
<comment type="function">
    <text evidence="9">Part of the tripartite ATP-independent periplasmic (TRAP) transport system.</text>
</comment>
<keyword evidence="2 9" id="KW-0813">Transport</keyword>
<dbReference type="AlphaFoldDB" id="A0A429YZ65"/>
<accession>A0A429YZ65</accession>
<keyword evidence="6 9" id="KW-1133">Transmembrane helix</keyword>
<evidence type="ECO:0000256" key="1">
    <source>
        <dbReference type="ARBA" id="ARBA00004429"/>
    </source>
</evidence>
<evidence type="ECO:0000256" key="5">
    <source>
        <dbReference type="ARBA" id="ARBA00022692"/>
    </source>
</evidence>
<dbReference type="RefSeq" id="WP_126699272.1">
    <property type="nucleotide sequence ID" value="NZ_RWKW01000031.1"/>
</dbReference>
<dbReference type="PANTHER" id="PTHR35011:SF4">
    <property type="entry name" value="SLL1102 PROTEIN"/>
    <property type="match status" value="1"/>
</dbReference>
<comment type="subunit">
    <text evidence="9">The complex comprises the extracytoplasmic solute receptor protein and the two transmembrane proteins.</text>
</comment>
<evidence type="ECO:0000259" key="10">
    <source>
        <dbReference type="Pfam" id="PF04290"/>
    </source>
</evidence>
<proteinExistence type="inferred from homology"/>
<dbReference type="InterPro" id="IPR055348">
    <property type="entry name" value="DctQ"/>
</dbReference>
<evidence type="ECO:0000256" key="4">
    <source>
        <dbReference type="ARBA" id="ARBA00022519"/>
    </source>
</evidence>
<dbReference type="EMBL" id="RWKW01000031">
    <property type="protein sequence ID" value="RST86752.1"/>
    <property type="molecule type" value="Genomic_DNA"/>
</dbReference>
<evidence type="ECO:0000256" key="2">
    <source>
        <dbReference type="ARBA" id="ARBA00022448"/>
    </source>
</evidence>
<keyword evidence="4 9" id="KW-0997">Cell inner membrane</keyword>
<protein>
    <recommendedName>
        <fullName evidence="9">TRAP transporter small permease protein</fullName>
    </recommendedName>
</protein>
<dbReference type="Proteomes" id="UP000278398">
    <property type="component" value="Unassembled WGS sequence"/>
</dbReference>
<evidence type="ECO:0000256" key="3">
    <source>
        <dbReference type="ARBA" id="ARBA00022475"/>
    </source>
</evidence>
<evidence type="ECO:0000256" key="7">
    <source>
        <dbReference type="ARBA" id="ARBA00023136"/>
    </source>
</evidence>
<feature type="transmembrane region" description="Helical" evidence="9">
    <location>
        <begin position="149"/>
        <end position="168"/>
    </location>
</feature>
<evidence type="ECO:0000256" key="8">
    <source>
        <dbReference type="ARBA" id="ARBA00038436"/>
    </source>
</evidence>
<name>A0A429YZ65_9HYPH</name>
<dbReference type="OrthoDB" id="9794346at2"/>
<evidence type="ECO:0000256" key="9">
    <source>
        <dbReference type="RuleBase" id="RU369079"/>
    </source>
</evidence>
<keyword evidence="5 9" id="KW-0812">Transmembrane</keyword>
<comment type="subcellular location">
    <subcellularLocation>
        <location evidence="1 9">Cell inner membrane</location>
        <topology evidence="1 9">Multi-pass membrane protein</topology>
    </subcellularLocation>
</comment>
<keyword evidence="12" id="KW-1185">Reference proteome</keyword>
<sequence length="190" mass="20772">MKRFANAVLRVLVVPGELVGWLILPLIVSVLMTVLAAKMGWNAFLRWDTPLPVLGNALTVNSMADLQWYIFAIIAIFGGVYAFRDNQHVSVDVFSSALPRRVRLGLSVFGDLVFLLPFCAIIVWYGWSFTLTAYNAGEGSSYGGLMDRWLIKAIIPVGFALLGLAALVRALSTIHSILLPTSGTQTGDDR</sequence>
<keyword evidence="7 9" id="KW-0472">Membrane</keyword>
<keyword evidence="3" id="KW-1003">Cell membrane</keyword>
<comment type="similarity">
    <text evidence="8 9">Belongs to the TRAP transporter small permease family.</text>
</comment>
<dbReference type="PANTHER" id="PTHR35011">
    <property type="entry name" value="2,3-DIKETO-L-GULONATE TRAP TRANSPORTER SMALL PERMEASE PROTEIN YIAM"/>
    <property type="match status" value="1"/>
</dbReference>
<reference evidence="11 12" key="1">
    <citation type="submission" date="2018-12" db="EMBL/GenBank/DDBJ databases">
        <title>Mesorhizobium carbonis sp. nov., isolated from coal mine water.</title>
        <authorList>
            <person name="Xin W."/>
            <person name="Xu Z."/>
            <person name="Xiang F."/>
            <person name="Zhang J."/>
            <person name="Xi L."/>
            <person name="Liu J."/>
        </authorList>
    </citation>
    <scope>NUCLEOTIDE SEQUENCE [LARGE SCALE GENOMIC DNA]</scope>
    <source>
        <strain evidence="11 12">B2.3</strain>
    </source>
</reference>
<dbReference type="GO" id="GO:0005886">
    <property type="term" value="C:plasma membrane"/>
    <property type="evidence" value="ECO:0007669"/>
    <property type="project" value="UniProtKB-SubCell"/>
</dbReference>
<organism evidence="11 12">
    <name type="scientific">Aquibium carbonis</name>
    <dbReference type="NCBI Taxonomy" id="2495581"/>
    <lineage>
        <taxon>Bacteria</taxon>
        <taxon>Pseudomonadati</taxon>
        <taxon>Pseudomonadota</taxon>
        <taxon>Alphaproteobacteria</taxon>
        <taxon>Hyphomicrobiales</taxon>
        <taxon>Phyllobacteriaceae</taxon>
        <taxon>Aquibium</taxon>
    </lineage>
</organism>
<evidence type="ECO:0000256" key="6">
    <source>
        <dbReference type="ARBA" id="ARBA00022989"/>
    </source>
</evidence>
<dbReference type="Pfam" id="PF04290">
    <property type="entry name" value="DctQ"/>
    <property type="match status" value="1"/>
</dbReference>
<gene>
    <name evidence="11" type="ORF">EJC49_08575</name>
</gene>
<evidence type="ECO:0000313" key="11">
    <source>
        <dbReference type="EMBL" id="RST86752.1"/>
    </source>
</evidence>